<evidence type="ECO:0000256" key="3">
    <source>
        <dbReference type="ARBA" id="ARBA00022741"/>
    </source>
</evidence>
<evidence type="ECO:0000256" key="12">
    <source>
        <dbReference type="SAM" id="MobiDB-lite"/>
    </source>
</evidence>
<dbReference type="NCBIfam" id="TIGR02350">
    <property type="entry name" value="prok_dnaK"/>
    <property type="match status" value="1"/>
</dbReference>
<dbReference type="Proteomes" id="UP000053259">
    <property type="component" value="Unassembled WGS sequence"/>
</dbReference>
<keyword evidence="4 10" id="KW-0067">ATP-binding</keyword>
<feature type="compositionally biased region" description="Low complexity" evidence="12">
    <location>
        <begin position="650"/>
        <end position="660"/>
    </location>
</feature>
<dbReference type="PROSITE" id="PS00297">
    <property type="entry name" value="HSP70_1"/>
    <property type="match status" value="1"/>
</dbReference>
<evidence type="ECO:0000313" key="14">
    <source>
        <dbReference type="Proteomes" id="UP000053259"/>
    </source>
</evidence>
<dbReference type="OrthoDB" id="2401965at2759"/>
<dbReference type="FunFam" id="3.30.30.30:FF:000003">
    <property type="entry name" value="Heat shock protein 9"/>
    <property type="match status" value="1"/>
</dbReference>
<organism evidence="13 14">
    <name type="scientific">Verruconis gallopava</name>
    <dbReference type="NCBI Taxonomy" id="253628"/>
    <lineage>
        <taxon>Eukaryota</taxon>
        <taxon>Fungi</taxon>
        <taxon>Dikarya</taxon>
        <taxon>Ascomycota</taxon>
        <taxon>Pezizomycotina</taxon>
        <taxon>Dothideomycetes</taxon>
        <taxon>Pleosporomycetidae</taxon>
        <taxon>Venturiales</taxon>
        <taxon>Sympoventuriaceae</taxon>
        <taxon>Verruconis</taxon>
    </lineage>
</organism>
<dbReference type="FunCoup" id="A0A0D2AG35">
    <property type="interactions" value="1487"/>
</dbReference>
<feature type="region of interest" description="Disordered" evidence="12">
    <location>
        <begin position="611"/>
        <end position="630"/>
    </location>
</feature>
<comment type="function">
    <text evidence="8">Required for the assembly of iron-sulfur (Fe/S) clusters in mitochondria. Assisted by the DnaJ-like co-chaperone jac1 and the nucleotide exchange factor mge1, it mediates ATP-dependent Fe-S cluster transfer from the scaffold proteins isu1/isu2 to grx5.</text>
</comment>
<dbReference type="NCBIfam" id="NF001413">
    <property type="entry name" value="PRK00290.1"/>
    <property type="match status" value="1"/>
</dbReference>
<comment type="catalytic activity">
    <reaction evidence="7">
        <text>ATP + H2O = ADP + phosphate + H(+)</text>
        <dbReference type="Rhea" id="RHEA:13065"/>
        <dbReference type="ChEBI" id="CHEBI:15377"/>
        <dbReference type="ChEBI" id="CHEBI:15378"/>
        <dbReference type="ChEBI" id="CHEBI:30616"/>
        <dbReference type="ChEBI" id="CHEBI:43474"/>
        <dbReference type="ChEBI" id="CHEBI:456216"/>
        <dbReference type="EC" id="3.6.4.10"/>
    </reaction>
</comment>
<keyword evidence="3 10" id="KW-0547">Nucleotide-binding</keyword>
<evidence type="ECO:0000256" key="10">
    <source>
        <dbReference type="RuleBase" id="RU003322"/>
    </source>
</evidence>
<keyword evidence="5" id="KW-0809">Transit peptide</keyword>
<evidence type="ECO:0000313" key="13">
    <source>
        <dbReference type="EMBL" id="KIW05928.1"/>
    </source>
</evidence>
<dbReference type="VEuPathDB" id="FungiDB:PV09_03121"/>
<dbReference type="GO" id="GO:0005524">
    <property type="term" value="F:ATP binding"/>
    <property type="evidence" value="ECO:0007669"/>
    <property type="project" value="UniProtKB-KW"/>
</dbReference>
<dbReference type="InterPro" id="IPR018181">
    <property type="entry name" value="Heat_shock_70_CS"/>
</dbReference>
<dbReference type="AlphaFoldDB" id="A0A0D2AG35"/>
<dbReference type="PROSITE" id="PS00329">
    <property type="entry name" value="HSP70_2"/>
    <property type="match status" value="1"/>
</dbReference>
<dbReference type="GO" id="GO:0140662">
    <property type="term" value="F:ATP-dependent protein folding chaperone"/>
    <property type="evidence" value="ECO:0007669"/>
    <property type="project" value="InterPro"/>
</dbReference>
<dbReference type="Gene3D" id="3.90.640.10">
    <property type="entry name" value="Actin, Chain A, domain 4"/>
    <property type="match status" value="1"/>
</dbReference>
<dbReference type="FunFam" id="3.90.640.10:FF:000003">
    <property type="entry name" value="Molecular chaperone DnaK"/>
    <property type="match status" value="1"/>
</dbReference>
<dbReference type="Gene3D" id="1.20.1270.10">
    <property type="match status" value="1"/>
</dbReference>
<dbReference type="SUPFAM" id="SSF53067">
    <property type="entry name" value="Actin-like ATPase domain"/>
    <property type="match status" value="2"/>
</dbReference>
<dbReference type="PANTHER" id="PTHR19375">
    <property type="entry name" value="HEAT SHOCK PROTEIN 70KDA"/>
    <property type="match status" value="1"/>
</dbReference>
<feature type="region of interest" description="Disordered" evidence="12">
    <location>
        <begin position="637"/>
        <end position="669"/>
    </location>
</feature>
<keyword evidence="14" id="KW-1185">Reference proteome</keyword>
<evidence type="ECO:0000256" key="6">
    <source>
        <dbReference type="ARBA" id="ARBA00023128"/>
    </source>
</evidence>
<dbReference type="PROSITE" id="PS01036">
    <property type="entry name" value="HSP70_3"/>
    <property type="match status" value="1"/>
</dbReference>
<evidence type="ECO:0000256" key="7">
    <source>
        <dbReference type="ARBA" id="ARBA00048056"/>
    </source>
</evidence>
<dbReference type="InterPro" id="IPR012725">
    <property type="entry name" value="Chaperone_DnaK"/>
</dbReference>
<evidence type="ECO:0000256" key="8">
    <source>
        <dbReference type="ARBA" id="ARBA00059314"/>
    </source>
</evidence>
<dbReference type="FunFam" id="3.30.420.40:FF:000004">
    <property type="entry name" value="Molecular chaperone DnaK"/>
    <property type="match status" value="1"/>
</dbReference>
<dbReference type="InterPro" id="IPR013126">
    <property type="entry name" value="Hsp_70_fam"/>
</dbReference>
<dbReference type="SUPFAM" id="SSF100920">
    <property type="entry name" value="Heat shock protein 70kD (HSP70), peptide-binding domain"/>
    <property type="match status" value="1"/>
</dbReference>
<sequence length="669" mass="72620">MLSSRLSRSILPRAQSSLRTSAVRAPLAAQFRRGYADEKVKGHVIGIDLGTTNSAVAVMEGKQPRIIENAEGTRTTPSVVAFTKDGERLVGIAAKRQAVVNPENTLFATKRLIGRKFTDAEVQRDIKEVPYKIVQHTNGDAWVEAQGQKYSPSQIGGFILGKMRETAEAYLGKKVENAVVTVPAYFNDAQRQATKDAGQITGLNVLRVINEPTAAALAYGLDKEQDRVVAVYDLGGGTFDISVLEIQKGVFEVKSTNGDTHLGGEDFDIALVRHLVQQFKKESGIDLSNDRMAIQRIREAAEKAKIELSSSGQTEINLPFITADASGPKHINQKMTRSQLEGLVGPLVERTIEPVRKALKDAGLQAKDIQEVILVGGMTRMPKVIETVKNIFGREPAKSVNPDEAVAIGAAIQGAVLAGEVMDVLLLDVTPLSLGIETLGGVFTRLINRNTTIPTKKSQIFSTAADFQSAVEIKVYQGERELVRDNKLLGNFQLTGIPPAHRGVPQIEVTFDIDADSIVHVHAKDKATNKDQSITIASGSGLSDAEIEAMVQDAEKYQAQDKERKEAIEAANRADSVLNDTEKALKEYEDRLDKAESEKIKEKIAGLREVVSKAQSGEGSTTAAELKEKTDELQNASLSLFDALHKARAEQSSQSSEQQQPGAEGEKKP</sequence>
<dbReference type="FunFam" id="2.60.34.10:FF:000014">
    <property type="entry name" value="Chaperone protein DnaK HSP70"/>
    <property type="match status" value="1"/>
</dbReference>
<comment type="similarity">
    <text evidence="2 10">Belongs to the heat shock protein 70 family.</text>
</comment>
<reference evidence="13 14" key="1">
    <citation type="submission" date="2015-01" db="EMBL/GenBank/DDBJ databases">
        <title>The Genome Sequence of Ochroconis gallopava CBS43764.</title>
        <authorList>
            <consortium name="The Broad Institute Genomics Platform"/>
            <person name="Cuomo C."/>
            <person name="de Hoog S."/>
            <person name="Gorbushina A."/>
            <person name="Stielow B."/>
            <person name="Teixiera M."/>
            <person name="Abouelleil A."/>
            <person name="Chapman S.B."/>
            <person name="Priest M."/>
            <person name="Young S.K."/>
            <person name="Wortman J."/>
            <person name="Nusbaum C."/>
            <person name="Birren B."/>
        </authorList>
    </citation>
    <scope>NUCLEOTIDE SEQUENCE [LARGE SCALE GENOMIC DNA]</scope>
    <source>
        <strain evidence="13 14">CBS 43764</strain>
    </source>
</reference>
<accession>A0A0D2AG35</accession>
<comment type="subcellular location">
    <subcellularLocation>
        <location evidence="1">Mitochondrion matrix</location>
    </subcellularLocation>
</comment>
<dbReference type="Pfam" id="PF00012">
    <property type="entry name" value="HSP70"/>
    <property type="match status" value="1"/>
</dbReference>
<dbReference type="EMBL" id="KN847536">
    <property type="protein sequence ID" value="KIW05928.1"/>
    <property type="molecule type" value="Genomic_DNA"/>
</dbReference>
<dbReference type="FunFam" id="1.20.1270.10:FF:000007">
    <property type="entry name" value="Heat shock protein, mitochondrial"/>
    <property type="match status" value="1"/>
</dbReference>
<evidence type="ECO:0000256" key="11">
    <source>
        <dbReference type="SAM" id="Coils"/>
    </source>
</evidence>
<gene>
    <name evidence="13" type="ORF">PV09_03121</name>
</gene>
<dbReference type="RefSeq" id="XP_016215797.1">
    <property type="nucleotide sequence ID" value="XM_016356274.1"/>
</dbReference>
<keyword evidence="6" id="KW-0496">Mitochondrion</keyword>
<dbReference type="GO" id="GO:0051082">
    <property type="term" value="F:unfolded protein binding"/>
    <property type="evidence" value="ECO:0007669"/>
    <property type="project" value="InterPro"/>
</dbReference>
<name>A0A0D2AG35_9PEZI</name>
<dbReference type="HAMAP" id="MF_00332">
    <property type="entry name" value="DnaK"/>
    <property type="match status" value="1"/>
</dbReference>
<feature type="coiled-coil region" evidence="11">
    <location>
        <begin position="571"/>
        <end position="605"/>
    </location>
</feature>
<dbReference type="GO" id="GO:0005759">
    <property type="term" value="C:mitochondrial matrix"/>
    <property type="evidence" value="ECO:0007669"/>
    <property type="project" value="UniProtKB-SubCell"/>
</dbReference>
<proteinExistence type="inferred from homology"/>
<dbReference type="InterPro" id="IPR029048">
    <property type="entry name" value="HSP70_C_sf"/>
</dbReference>
<dbReference type="GeneID" id="27311094"/>
<dbReference type="HOGENOM" id="CLU_005965_2_1_1"/>
<dbReference type="FunFam" id="3.30.420.40:FF:000020">
    <property type="entry name" value="Chaperone protein HscA homolog"/>
    <property type="match status" value="1"/>
</dbReference>
<evidence type="ECO:0000256" key="9">
    <source>
        <dbReference type="ARBA" id="ARBA00070638"/>
    </source>
</evidence>
<protein>
    <recommendedName>
        <fullName evidence="9">Iron-sulfur cluster biogenesis chaperone, mitochondrial</fullName>
    </recommendedName>
</protein>
<dbReference type="CDD" id="cd11733">
    <property type="entry name" value="ASKHA_NBD_HSP70_HSPA9"/>
    <property type="match status" value="1"/>
</dbReference>
<dbReference type="NCBIfam" id="NF003520">
    <property type="entry name" value="PRK05183.1"/>
    <property type="match status" value="1"/>
</dbReference>
<dbReference type="Gene3D" id="3.30.420.40">
    <property type="match status" value="2"/>
</dbReference>
<dbReference type="InParanoid" id="A0A0D2AG35"/>
<evidence type="ECO:0000256" key="1">
    <source>
        <dbReference type="ARBA" id="ARBA00004305"/>
    </source>
</evidence>
<keyword evidence="11" id="KW-0175">Coiled coil</keyword>
<dbReference type="InterPro" id="IPR043129">
    <property type="entry name" value="ATPase_NBD"/>
</dbReference>
<dbReference type="InterPro" id="IPR029047">
    <property type="entry name" value="HSP70_peptide-bd_sf"/>
</dbReference>
<feature type="compositionally biased region" description="Polar residues" evidence="12">
    <location>
        <begin position="613"/>
        <end position="623"/>
    </location>
</feature>
<dbReference type="Gene3D" id="2.60.34.10">
    <property type="entry name" value="Substrate Binding Domain Of DNAk, Chain A, domain 1"/>
    <property type="match status" value="1"/>
</dbReference>
<evidence type="ECO:0000256" key="2">
    <source>
        <dbReference type="ARBA" id="ARBA00007381"/>
    </source>
</evidence>
<dbReference type="PRINTS" id="PR00301">
    <property type="entry name" value="HEATSHOCK70"/>
</dbReference>
<evidence type="ECO:0000256" key="5">
    <source>
        <dbReference type="ARBA" id="ARBA00022946"/>
    </source>
</evidence>
<dbReference type="STRING" id="253628.A0A0D2AG35"/>
<evidence type="ECO:0000256" key="4">
    <source>
        <dbReference type="ARBA" id="ARBA00022840"/>
    </source>
</evidence>